<dbReference type="Proteomes" id="UP000467236">
    <property type="component" value="Chromosome"/>
</dbReference>
<keyword evidence="3" id="KW-1185">Reference proteome</keyword>
<evidence type="ECO:0000256" key="1">
    <source>
        <dbReference type="SAM" id="MobiDB-lite"/>
    </source>
</evidence>
<organism evidence="2 3">
    <name type="scientific">Mycobacterium shinjukuense</name>
    <dbReference type="NCBI Taxonomy" id="398694"/>
    <lineage>
        <taxon>Bacteria</taxon>
        <taxon>Bacillati</taxon>
        <taxon>Actinomycetota</taxon>
        <taxon>Actinomycetes</taxon>
        <taxon>Mycobacteriales</taxon>
        <taxon>Mycobacteriaceae</taxon>
        <taxon>Mycobacterium</taxon>
    </lineage>
</organism>
<dbReference type="KEGG" id="mshj:MSHI_01160"/>
<evidence type="ECO:0000313" key="3">
    <source>
        <dbReference type="Proteomes" id="UP000467236"/>
    </source>
</evidence>
<feature type="compositionally biased region" description="Basic and acidic residues" evidence="1">
    <location>
        <begin position="404"/>
        <end position="420"/>
    </location>
</feature>
<gene>
    <name evidence="2" type="ORF">MSHI_01160</name>
</gene>
<protein>
    <recommendedName>
        <fullName evidence="4">ATP-binding protein</fullName>
    </recommendedName>
</protein>
<dbReference type="RefSeq" id="WP_179961500.1">
    <property type="nucleotide sequence ID" value="NZ_AP022575.1"/>
</dbReference>
<feature type="region of interest" description="Disordered" evidence="1">
    <location>
        <begin position="374"/>
        <end position="420"/>
    </location>
</feature>
<reference evidence="2 3" key="1">
    <citation type="journal article" date="2019" name="Emerg. Microbes Infect.">
        <title>Comprehensive subspecies identification of 175 nontuberculous mycobacteria species based on 7547 genomic profiles.</title>
        <authorList>
            <person name="Matsumoto Y."/>
            <person name="Kinjo T."/>
            <person name="Motooka D."/>
            <person name="Nabeya D."/>
            <person name="Jung N."/>
            <person name="Uechi K."/>
            <person name="Horii T."/>
            <person name="Iida T."/>
            <person name="Fujita J."/>
            <person name="Nakamura S."/>
        </authorList>
    </citation>
    <scope>NUCLEOTIDE SEQUENCE [LARGE SCALE GENOMIC DNA]</scope>
    <source>
        <strain evidence="2 3">JCM 14233</strain>
    </source>
</reference>
<accession>A0A7I7MK66</accession>
<feature type="compositionally biased region" description="Basic residues" evidence="1">
    <location>
        <begin position="394"/>
        <end position="403"/>
    </location>
</feature>
<name>A0A7I7MK66_9MYCO</name>
<dbReference type="EMBL" id="AP022575">
    <property type="protein sequence ID" value="BBX72210.1"/>
    <property type="molecule type" value="Genomic_DNA"/>
</dbReference>
<proteinExistence type="predicted"/>
<evidence type="ECO:0008006" key="4">
    <source>
        <dbReference type="Google" id="ProtNLM"/>
    </source>
</evidence>
<sequence>MAAEKRSQASQLVDMALMDFQLGVSDDGQAYGAFPDAPHVALPLRGGKLGLRNTLARTYFRRFDAAPSAQALSDACATIEGFAAEKPPRTLHLRVAGHGDKVFIDMADQRDRAIEIGGGTWRLVCSEELARMARTAPIPMFRRTELTAAMPDPVPAGTGDVDLLWKHVNVAPEDRPVLLAAMVAALVQPDAPHVILTFLAEHGSAKSTTVKRVVALIDPSVAPLRMPPRDVEQWVAAANGSWVIAIDNASSVSPWWSDALCRAATGDALAKRRLYTDSDLAVLRFRRVVLLNGIDLGGLAGDLSDRLALVELNRITAGTRRSEADLDPAWERDHRAIFGGLLDLAAKVHQRLGGTVTVPGGAADGRFRAGVGRRRRDRGHRWIGPLSGSGGPVGRRRPRGRPVHLRDCGDQVPGRRAELA</sequence>
<evidence type="ECO:0000313" key="2">
    <source>
        <dbReference type="EMBL" id="BBX72210.1"/>
    </source>
</evidence>
<dbReference type="AlphaFoldDB" id="A0A7I7MK66"/>